<dbReference type="Proteomes" id="UP000075025">
    <property type="component" value="Unassembled WGS sequence"/>
</dbReference>
<sequence>MRFAKPSSELMPPRMYWRMDWRMARRSLGCQLPEVRAEVAALGGAGRRGRCRRRLGRRRLRWRYAWFTSCRVSELIDEHGASERPL</sequence>
<comment type="caution">
    <text evidence="1">The sequence shown here is derived from an EMBL/GenBank/DDBJ whole genome shotgun (WGS) entry which is preliminary data.</text>
</comment>
<reference evidence="1 2" key="1">
    <citation type="journal article" date="2016" name="Front. Microbiol.">
        <title>Genomic Resource of Rice Seed Associated Bacteria.</title>
        <authorList>
            <person name="Midha S."/>
            <person name="Bansal K."/>
            <person name="Sharma S."/>
            <person name="Kumar N."/>
            <person name="Patil P.P."/>
            <person name="Chaudhry V."/>
            <person name="Patil P.B."/>
        </authorList>
    </citation>
    <scope>NUCLEOTIDE SEQUENCE [LARGE SCALE GENOMIC DNA]</scope>
    <source>
        <strain evidence="1 2">NS220</strain>
    </source>
</reference>
<name>A0A147EZQ1_MICTE</name>
<evidence type="ECO:0000313" key="2">
    <source>
        <dbReference type="Proteomes" id="UP000075025"/>
    </source>
</evidence>
<protein>
    <submittedName>
        <fullName evidence="1">Uncharacterized protein</fullName>
    </submittedName>
</protein>
<accession>A0A147EZQ1</accession>
<dbReference type="PATRIC" id="fig|2033.6.peg.1731"/>
<dbReference type="AlphaFoldDB" id="A0A147EZQ1"/>
<evidence type="ECO:0000313" key="1">
    <source>
        <dbReference type="EMBL" id="KTR95811.1"/>
    </source>
</evidence>
<organism evidence="1 2">
    <name type="scientific">Microbacterium testaceum</name>
    <name type="common">Aureobacterium testaceum</name>
    <name type="synonym">Brevibacterium testaceum</name>
    <dbReference type="NCBI Taxonomy" id="2033"/>
    <lineage>
        <taxon>Bacteria</taxon>
        <taxon>Bacillati</taxon>
        <taxon>Actinomycetota</taxon>
        <taxon>Actinomycetes</taxon>
        <taxon>Micrococcales</taxon>
        <taxon>Microbacteriaceae</taxon>
        <taxon>Microbacterium</taxon>
    </lineage>
</organism>
<proteinExistence type="predicted"/>
<dbReference type="EMBL" id="LDRT01000023">
    <property type="protein sequence ID" value="KTR95811.1"/>
    <property type="molecule type" value="Genomic_DNA"/>
</dbReference>
<gene>
    <name evidence="1" type="ORF">NS220_04395</name>
</gene>